<evidence type="ECO:0000313" key="2">
    <source>
        <dbReference type="EMBL" id="GCE20919.1"/>
    </source>
</evidence>
<dbReference type="RefSeq" id="WP_126552508.1">
    <property type="nucleotide sequence ID" value="NZ_BIFS01000001.1"/>
</dbReference>
<dbReference type="InterPro" id="IPR011989">
    <property type="entry name" value="ARM-like"/>
</dbReference>
<evidence type="ECO:0008006" key="4">
    <source>
        <dbReference type="Google" id="ProtNLM"/>
    </source>
</evidence>
<keyword evidence="3" id="KW-1185">Reference proteome</keyword>
<dbReference type="PROSITE" id="PS50077">
    <property type="entry name" value="HEAT_REPEAT"/>
    <property type="match status" value="1"/>
</dbReference>
<accession>A0A402APG5</accession>
<dbReference type="InterPro" id="IPR004155">
    <property type="entry name" value="PBS_lyase_HEAT"/>
</dbReference>
<dbReference type="Gene3D" id="1.25.10.10">
    <property type="entry name" value="Leucine-rich Repeat Variant"/>
    <property type="match status" value="4"/>
</dbReference>
<protein>
    <recommendedName>
        <fullName evidence="4">Phycocyanobilin lyase</fullName>
    </recommendedName>
</protein>
<dbReference type="SMART" id="SM00567">
    <property type="entry name" value="EZ_HEAT"/>
    <property type="match status" value="9"/>
</dbReference>
<gene>
    <name evidence="2" type="ORF">KDK_47190</name>
</gene>
<dbReference type="PANTHER" id="PTHR12697:SF5">
    <property type="entry name" value="DEOXYHYPUSINE HYDROXYLASE"/>
    <property type="match status" value="1"/>
</dbReference>
<dbReference type="AlphaFoldDB" id="A0A402APG5"/>
<dbReference type="Proteomes" id="UP000287188">
    <property type="component" value="Unassembled WGS sequence"/>
</dbReference>
<dbReference type="OrthoDB" id="145219at2"/>
<name>A0A402APG5_9CHLR</name>
<dbReference type="PANTHER" id="PTHR12697">
    <property type="entry name" value="PBS LYASE HEAT-LIKE PROTEIN"/>
    <property type="match status" value="1"/>
</dbReference>
<evidence type="ECO:0000313" key="3">
    <source>
        <dbReference type="Proteomes" id="UP000287188"/>
    </source>
</evidence>
<comment type="function">
    <text evidence="1">Catalyzes the hydroxylation of the N(6)-(4-aminobutyl)-L-lysine intermediate produced by deoxyhypusine synthase/DHPS on a critical lysine of the eukaryotic translation initiation factor 5A/eIF-5A. This is the second step of the post-translational modification of that lysine into an unusual amino acid residue named hypusine. Hypusination is unique to mature eIF-5A factor and is essential for its function.</text>
</comment>
<dbReference type="Pfam" id="PF13646">
    <property type="entry name" value="HEAT_2"/>
    <property type="match status" value="3"/>
</dbReference>
<comment type="caution">
    <text evidence="2">The sequence shown here is derived from an EMBL/GenBank/DDBJ whole genome shotgun (WGS) entry which is preliminary data.</text>
</comment>
<sequence length="350" mass="38542">MSHIEKAQEIESLINALNNRHWRTRNEAADALIQIGLPAVEPLMDAIRNSRFGYHYLSEAARALGSIGDKRAVNLLIDVLASDHVHAAQEAAKTLGYIGDPKAVEPLISVFRHDWDDEETITAWQMASKALADIGQPALPALRVALKDENCIVRQYVVYALGQFKNVQVIPDLIGMIQDNDRLVRATMAEALGHVGEQQAIEPLVTLLTDKDAYVRQRTCYAIGKLGGLKAFDPLINALSDPDPATRTAAIINLVKIDKKQDAIPNSKEHHIVTEYLSQEQKERILTLLLEALQDSTGIVRAAAAYALGQQGDQRALPALYQLQQNDTEYAGADRVCDSALRAIQSIQKC</sequence>
<organism evidence="2 3">
    <name type="scientific">Dictyobacter kobayashii</name>
    <dbReference type="NCBI Taxonomy" id="2014872"/>
    <lineage>
        <taxon>Bacteria</taxon>
        <taxon>Bacillati</taxon>
        <taxon>Chloroflexota</taxon>
        <taxon>Ktedonobacteria</taxon>
        <taxon>Ktedonobacterales</taxon>
        <taxon>Dictyobacteraceae</taxon>
        <taxon>Dictyobacter</taxon>
    </lineage>
</organism>
<reference evidence="3" key="1">
    <citation type="submission" date="2018-12" db="EMBL/GenBank/DDBJ databases">
        <title>Tengunoibacter tsumagoiensis gen. nov., sp. nov., Dictyobacter kobayashii sp. nov., D. alpinus sp. nov., and D. joshuensis sp. nov. and description of Dictyobacteraceae fam. nov. within the order Ktedonobacterales isolated from Tengu-no-mugimeshi.</title>
        <authorList>
            <person name="Wang C.M."/>
            <person name="Zheng Y."/>
            <person name="Sakai Y."/>
            <person name="Toyoda A."/>
            <person name="Minakuchi Y."/>
            <person name="Abe K."/>
            <person name="Yokota A."/>
            <person name="Yabe S."/>
        </authorList>
    </citation>
    <scope>NUCLEOTIDE SEQUENCE [LARGE SCALE GENOMIC DNA]</scope>
    <source>
        <strain evidence="3">Uno11</strain>
    </source>
</reference>
<evidence type="ECO:0000256" key="1">
    <source>
        <dbReference type="ARBA" id="ARBA00045876"/>
    </source>
</evidence>
<dbReference type="SUPFAM" id="SSF48371">
    <property type="entry name" value="ARM repeat"/>
    <property type="match status" value="2"/>
</dbReference>
<dbReference type="EMBL" id="BIFS01000001">
    <property type="protein sequence ID" value="GCE20919.1"/>
    <property type="molecule type" value="Genomic_DNA"/>
</dbReference>
<dbReference type="InterPro" id="IPR021133">
    <property type="entry name" value="HEAT_type_2"/>
</dbReference>
<proteinExistence type="predicted"/>
<dbReference type="GO" id="GO:0016491">
    <property type="term" value="F:oxidoreductase activity"/>
    <property type="evidence" value="ECO:0007669"/>
    <property type="project" value="TreeGrafter"/>
</dbReference>
<dbReference type="InterPro" id="IPR016024">
    <property type="entry name" value="ARM-type_fold"/>
</dbReference>